<dbReference type="Gene3D" id="2.60.40.1120">
    <property type="entry name" value="Carboxypeptidase-like, regulatory domain"/>
    <property type="match status" value="1"/>
</dbReference>
<dbReference type="GO" id="GO:0008270">
    <property type="term" value="F:zinc ion binding"/>
    <property type="evidence" value="ECO:0007669"/>
    <property type="project" value="UniProtKB-KW"/>
</dbReference>
<dbReference type="Gene3D" id="2.120.10.30">
    <property type="entry name" value="TolB, C-terminal domain"/>
    <property type="match status" value="4"/>
</dbReference>
<dbReference type="RefSeq" id="WP_014183870.1">
    <property type="nucleotide sequence ID" value="NC_016584.1"/>
</dbReference>
<dbReference type="InterPro" id="IPR008969">
    <property type="entry name" value="CarboxyPept-like_regulatory"/>
</dbReference>
<dbReference type="Pfam" id="PF18998">
    <property type="entry name" value="Flg_new_2"/>
    <property type="match status" value="1"/>
</dbReference>
<dbReference type="Pfam" id="PF04122">
    <property type="entry name" value="CW_binding_2"/>
    <property type="match status" value="3"/>
</dbReference>
<dbReference type="PANTHER" id="PTHR24104:SF25">
    <property type="entry name" value="PROTEIN LIN-41"/>
    <property type="match status" value="1"/>
</dbReference>
<comment type="subcellular location">
    <subcellularLocation>
        <location evidence="1">Cell envelope</location>
    </subcellularLocation>
</comment>
<dbReference type="KEGG" id="dor:Desor_1391"/>
<gene>
    <name evidence="5" type="ordered locus">Desor_1391</name>
</gene>
<evidence type="ECO:0000259" key="4">
    <source>
        <dbReference type="PROSITE" id="PS50835"/>
    </source>
</evidence>
<feature type="domain" description="Ig-like" evidence="4">
    <location>
        <begin position="37"/>
        <end position="118"/>
    </location>
</feature>
<dbReference type="Pfam" id="PF13927">
    <property type="entry name" value="Ig_3"/>
    <property type="match status" value="1"/>
</dbReference>
<dbReference type="InterPro" id="IPR007253">
    <property type="entry name" value="Cell_wall-bd_2"/>
</dbReference>
<reference evidence="6" key="1">
    <citation type="submission" date="2011-11" db="EMBL/GenBank/DDBJ databases">
        <title>Complete sequence of Desulfosporosinus orientis DSM 765.</title>
        <authorList>
            <person name="Lucas S."/>
            <person name="Han J."/>
            <person name="Lapidus A."/>
            <person name="Cheng J.-F."/>
            <person name="Goodwin L."/>
            <person name="Pitluck S."/>
            <person name="Peters L."/>
            <person name="Ovchinnikova G."/>
            <person name="Teshima H."/>
            <person name="Detter J.C."/>
            <person name="Han C."/>
            <person name="Tapia R."/>
            <person name="Land M."/>
            <person name="Hauser L."/>
            <person name="Kyrpides N."/>
            <person name="Ivanova N."/>
            <person name="Pagani I."/>
            <person name="Pester M."/>
            <person name="Spring S."/>
            <person name="Ollivier B."/>
            <person name="Rattei T."/>
            <person name="Klenk H.-P."/>
            <person name="Wagner M."/>
            <person name="Loy A."/>
            <person name="Woyke T."/>
        </authorList>
    </citation>
    <scope>NUCLEOTIDE SEQUENCE [LARGE SCALE GENOMIC DNA]</scope>
    <source>
        <strain evidence="6">ATCC 19365 / DSM 765 / NCIMB 8382 / VKM B-1628</strain>
    </source>
</reference>
<feature type="repeat" description="NHL" evidence="3">
    <location>
        <begin position="404"/>
        <end position="444"/>
    </location>
</feature>
<dbReference type="SUPFAM" id="SSF49464">
    <property type="entry name" value="Carboxypeptidase regulatory domain-like"/>
    <property type="match status" value="1"/>
</dbReference>
<dbReference type="InterPro" id="IPR013783">
    <property type="entry name" value="Ig-like_fold"/>
</dbReference>
<dbReference type="InterPro" id="IPR013378">
    <property type="entry name" value="InlB-like_B-rpt"/>
</dbReference>
<evidence type="ECO:0000256" key="1">
    <source>
        <dbReference type="ARBA" id="ARBA00004196"/>
    </source>
</evidence>
<dbReference type="InterPro" id="IPR000033">
    <property type="entry name" value="LDLR_classB_rpt"/>
</dbReference>
<dbReference type="InterPro" id="IPR001258">
    <property type="entry name" value="NHL_repeat"/>
</dbReference>
<feature type="repeat" description="NHL" evidence="3">
    <location>
        <begin position="527"/>
        <end position="567"/>
    </location>
</feature>
<dbReference type="Gene3D" id="2.40.10.500">
    <property type="match status" value="2"/>
</dbReference>
<keyword evidence="2" id="KW-0677">Repeat</keyword>
<feature type="repeat" description="NHL" evidence="3">
    <location>
        <begin position="240"/>
        <end position="280"/>
    </location>
</feature>
<dbReference type="eggNOG" id="COG2247">
    <property type="taxonomic scope" value="Bacteria"/>
</dbReference>
<dbReference type="CDD" id="cd05819">
    <property type="entry name" value="NHL"/>
    <property type="match status" value="2"/>
</dbReference>
<dbReference type="Gene3D" id="2.60.40.10">
    <property type="entry name" value="Immunoglobulins"/>
    <property type="match status" value="1"/>
</dbReference>
<feature type="repeat" description="NHL" evidence="3">
    <location>
        <begin position="445"/>
        <end position="485"/>
    </location>
</feature>
<protein>
    <submittedName>
        <fullName evidence="5">Gluconolactonase</fullName>
    </submittedName>
</protein>
<evidence type="ECO:0000256" key="3">
    <source>
        <dbReference type="PROSITE-ProRule" id="PRU00504"/>
    </source>
</evidence>
<dbReference type="eggNOG" id="COG3386">
    <property type="taxonomic scope" value="Bacteria"/>
</dbReference>
<dbReference type="PROSITE" id="PS50835">
    <property type="entry name" value="IG_LIKE"/>
    <property type="match status" value="1"/>
</dbReference>
<keyword evidence="6" id="KW-1185">Reference proteome</keyword>
<dbReference type="InterPro" id="IPR011042">
    <property type="entry name" value="6-blade_b-propeller_TolB-like"/>
</dbReference>
<organism evidence="5 6">
    <name type="scientific">Desulfosporosinus orientis (strain ATCC 19365 / DSM 765 / NCIMB 8382 / VKM B-1628 / Singapore I)</name>
    <name type="common">Desulfotomaculum orientis</name>
    <dbReference type="NCBI Taxonomy" id="768706"/>
    <lineage>
        <taxon>Bacteria</taxon>
        <taxon>Bacillati</taxon>
        <taxon>Bacillota</taxon>
        <taxon>Clostridia</taxon>
        <taxon>Eubacteriales</taxon>
        <taxon>Desulfitobacteriaceae</taxon>
        <taxon>Desulfosporosinus</taxon>
    </lineage>
</organism>
<accession>G7W8B1</accession>
<dbReference type="SUPFAM" id="SSF48726">
    <property type="entry name" value="Immunoglobulin"/>
    <property type="match status" value="1"/>
</dbReference>
<feature type="repeat" description="NHL" evidence="3">
    <location>
        <begin position="199"/>
        <end position="239"/>
    </location>
</feature>
<evidence type="ECO:0000313" key="6">
    <source>
        <dbReference type="Proteomes" id="UP000006346"/>
    </source>
</evidence>
<dbReference type="Gene3D" id="2.60.40.4270">
    <property type="entry name" value="Listeria-Bacteroides repeat domain"/>
    <property type="match status" value="1"/>
</dbReference>
<dbReference type="InterPro" id="IPR044060">
    <property type="entry name" value="Bacterial_rp_domain"/>
</dbReference>
<dbReference type="Pfam" id="PF09479">
    <property type="entry name" value="Flg_new"/>
    <property type="match status" value="1"/>
</dbReference>
<evidence type="ECO:0000313" key="5">
    <source>
        <dbReference type="EMBL" id="AET67051.1"/>
    </source>
</evidence>
<evidence type="ECO:0000256" key="2">
    <source>
        <dbReference type="ARBA" id="ARBA00022737"/>
    </source>
</evidence>
<feature type="repeat" description="NHL" evidence="3">
    <location>
        <begin position="486"/>
        <end position="526"/>
    </location>
</feature>
<dbReference type="InterPro" id="IPR050952">
    <property type="entry name" value="TRIM-NHL_E3_ligases"/>
</dbReference>
<dbReference type="GO" id="GO:0030313">
    <property type="term" value="C:cell envelope"/>
    <property type="evidence" value="ECO:0007669"/>
    <property type="project" value="UniProtKB-SubCell"/>
</dbReference>
<name>G7W8B1_DESOD</name>
<sequence>MNKKNHSCFAKTTSFMLSLVLFLFYFWTIPVWAIMLPTITTQPASQAVTVGQPASFSVTATGTAPLSYQWQRNGSDISGETSATLNIPNVQGTNTGSYTVVVRDSAGSSVTSNAASLTAIDITSLGFSYFNGVAVDSSGKIYVVDFNNNAIKRMDADGTNIVTLGSGFSNPKGVAVDSSGKIYVVDYGNNAIKRMDADGTNIVTLGSGFSNPNGVAVDSSGKIYVADSSNNAIKRMDADGTNIVTLGTGFSTPNGVAVDSSGKIYVADTNNNAIKRMDADGTNIVTLGSGFSYPNGVAVDSSGKIYVADSGHGAIKRMDADGTNIVTLGTGFSNPNGVAVDSSGKIYVSDPGNGAIKRMDADGTNIVTLGSGFSSPEGVAVDSSGKIYVTDSGHSAIKRMDADGTNIVTLGSGFSRPFGVAVDSSGKIYVGDLDNNAIKRMDADGTNIVTLGSGFSSPAGVAVDSSGKIYVADFGNSAIKRMDADGTNIVTLGTGFSGPAGVAVDSSGKIYVADLGNSTIKRMDADGTNIVTLGSGFSSPDGVAVDSNGKIYVADFGNSAIKRMDADGTNIVTLGTGFFNPNGVAADSSGKIYVADSANNSVKKIQTIYGVTYDGNGSDGGSVPTDVTNYVYGQSVTVVGNTGNLVKTGSTFAGWNTATTGSAISYQPGDTFPMGADSVTLYAQWNVTKTLVSITTPSAITGVANGTAKTASVLGLPATVTLVTDNGNVQANVNWDVSSSSYDPSNTAEQTFTVNGAVTLPSGVVNPNSVALTTSISVTVAAAAITDKTLVSITTPSAITGVANGTAQTASALGLPATVTLVTDNGNVQANVNWDVSSSSYDPSNTAAQTFTVDGAVTLPSGVVNPNSVALTSSISVTVNAAQAPTYGLTITAGTGGTITAGSSGDYAAGAVISLTAAANSNYSFNGWTSSNGGTFANVNSASTTFTMPAGATVITAAFTYNGGSGGGNGGGSSSGGGSASSGGTTVTGNVIDGTTGANVSNLTATVTTDSNGNYSVAMKADQTVTFQEPDGTKSSLSDLTKVSYVSASGTSVTVSADGTINFASLAKGTDNQYKITYNLGNGQTITLATLDITVSSNGTVSVKCTLIDPYGIITDAATGKPIAGVNVTLYYANTERNKSNGKTPDTLVTLPGIDGFKPNNNQNPQTSDAKGAYGFMVFPDTDYYIVAAKDGYEQYTSPTISVGQDIVHWDFKMSAPITGVNRLAGQSQVDTALAIAKANYSGTLSSVVLATAENYPDALAGSVLAYKLNAPILLVGSSEADQAKVLDYMKSNLAPSGNVYILGGIAVVSAEMEAKIKADGFNRITRLGGTDRYETCVKIADQLQVKSGTPLVLAYGENYPDALSVSSIAAEMQYPILLVQKDGLSDAVKNEIAAVKPTKVYIIGGEGVISSTIESQVAQITSLDKAKIVRIAGADRYETSLAVAQYFNLSGQSVCIATGNNFPDALAGSVYASNHNAPIILADGSLSNQAMNYLKGKKLTGTVIFGGEAVVSKDIEHQLGQLMGN</sequence>
<dbReference type="PROSITE" id="PS51125">
    <property type="entry name" value="NHL"/>
    <property type="match status" value="12"/>
</dbReference>
<dbReference type="InterPro" id="IPR003599">
    <property type="entry name" value="Ig_sub"/>
</dbReference>
<feature type="repeat" description="NHL" evidence="3">
    <location>
        <begin position="158"/>
        <end position="198"/>
    </location>
</feature>
<dbReference type="SMART" id="SM00409">
    <property type="entry name" value="IG"/>
    <property type="match status" value="1"/>
</dbReference>
<dbReference type="Gene3D" id="3.40.50.12090">
    <property type="match status" value="2"/>
</dbReference>
<reference evidence="5 6" key="2">
    <citation type="journal article" date="2012" name="J. Bacteriol.">
        <title>Complete genome sequences of Desulfosporosinus orientis DSM765T, Desulfosporosinus youngiae DSM17734T, Desulfosporosinus meridiei DSM13257T, and Desulfosporosinus acidiphilus DSM22704T.</title>
        <authorList>
            <person name="Pester M."/>
            <person name="Brambilla E."/>
            <person name="Alazard D."/>
            <person name="Rattei T."/>
            <person name="Weinmaier T."/>
            <person name="Han J."/>
            <person name="Lucas S."/>
            <person name="Lapidus A."/>
            <person name="Cheng J.F."/>
            <person name="Goodwin L."/>
            <person name="Pitluck S."/>
            <person name="Peters L."/>
            <person name="Ovchinnikova G."/>
            <person name="Teshima H."/>
            <person name="Detter J.C."/>
            <person name="Han C.S."/>
            <person name="Tapia R."/>
            <person name="Land M.L."/>
            <person name="Hauser L."/>
            <person name="Kyrpides N.C."/>
            <person name="Ivanova N.N."/>
            <person name="Pagani I."/>
            <person name="Huntmann M."/>
            <person name="Wei C.L."/>
            <person name="Davenport K.W."/>
            <person name="Daligault H."/>
            <person name="Chain P.S."/>
            <person name="Chen A."/>
            <person name="Mavromatis K."/>
            <person name="Markowitz V."/>
            <person name="Szeto E."/>
            <person name="Mikhailova N."/>
            <person name="Pati A."/>
            <person name="Wagner M."/>
            <person name="Woyke T."/>
            <person name="Ollivier B."/>
            <person name="Klenk H.P."/>
            <person name="Spring S."/>
            <person name="Loy A."/>
        </authorList>
    </citation>
    <scope>NUCLEOTIDE SEQUENCE [LARGE SCALE GENOMIC DNA]</scope>
    <source>
        <strain evidence="6">ATCC 19365 / DSM 765 / NCIMB 8382 / VKM B-1628</strain>
    </source>
</reference>
<feature type="repeat" description="NHL" evidence="3">
    <location>
        <begin position="281"/>
        <end position="321"/>
    </location>
</feature>
<dbReference type="PANTHER" id="PTHR24104">
    <property type="entry name" value="E3 UBIQUITIN-PROTEIN LIGASE NHLRC1-RELATED"/>
    <property type="match status" value="1"/>
</dbReference>
<proteinExistence type="predicted"/>
<feature type="repeat" description="NHL" evidence="3">
    <location>
        <begin position="322"/>
        <end position="362"/>
    </location>
</feature>
<dbReference type="SUPFAM" id="SSF101898">
    <property type="entry name" value="NHL repeat"/>
    <property type="match status" value="2"/>
</dbReference>
<dbReference type="OrthoDB" id="9757737at2"/>
<dbReference type="HOGENOM" id="CLU_003066_0_0_9"/>
<dbReference type="InterPro" id="IPR042229">
    <property type="entry name" value="Listeria/Bacterioides_rpt_sf"/>
</dbReference>
<feature type="repeat" description="NHL" evidence="3">
    <location>
        <begin position="363"/>
        <end position="403"/>
    </location>
</feature>
<dbReference type="InterPro" id="IPR036179">
    <property type="entry name" value="Ig-like_dom_sf"/>
</dbReference>
<dbReference type="STRING" id="768706.Desor_1391"/>
<dbReference type="InterPro" id="IPR007110">
    <property type="entry name" value="Ig-like_dom"/>
</dbReference>
<dbReference type="Pfam" id="PF24684">
    <property type="entry name" value="Vgb_lyase"/>
    <property type="match status" value="2"/>
</dbReference>
<dbReference type="SMART" id="SM00135">
    <property type="entry name" value="LY"/>
    <property type="match status" value="12"/>
</dbReference>
<feature type="repeat" description="NHL" evidence="3">
    <location>
        <begin position="127"/>
        <end position="157"/>
    </location>
</feature>
<dbReference type="Proteomes" id="UP000006346">
    <property type="component" value="Chromosome"/>
</dbReference>
<dbReference type="PATRIC" id="fig|768706.3.peg.1378"/>
<feature type="repeat" description="NHL" evidence="3">
    <location>
        <begin position="568"/>
        <end position="608"/>
    </location>
</feature>
<dbReference type="EMBL" id="CP003108">
    <property type="protein sequence ID" value="AET67051.1"/>
    <property type="molecule type" value="Genomic_DNA"/>
</dbReference>